<organism evidence="2 3">
    <name type="scientific">Williamsia herbipolensis</name>
    <dbReference type="NCBI Taxonomy" id="1603258"/>
    <lineage>
        <taxon>Bacteria</taxon>
        <taxon>Bacillati</taxon>
        <taxon>Actinomycetota</taxon>
        <taxon>Actinomycetes</taxon>
        <taxon>Mycobacteriales</taxon>
        <taxon>Nocardiaceae</taxon>
        <taxon>Williamsia</taxon>
    </lineage>
</organism>
<evidence type="ECO:0000313" key="3">
    <source>
        <dbReference type="Proteomes" id="UP001432128"/>
    </source>
</evidence>
<dbReference type="EMBL" id="CP108021">
    <property type="protein sequence ID" value="WUM19414.1"/>
    <property type="molecule type" value="Genomic_DNA"/>
</dbReference>
<dbReference type="KEGG" id="whr:OG579_17145"/>
<accession>A0AAU4K049</accession>
<evidence type="ECO:0000313" key="2">
    <source>
        <dbReference type="EMBL" id="WUM19414.1"/>
    </source>
</evidence>
<reference evidence="2 3" key="1">
    <citation type="submission" date="2022-10" db="EMBL/GenBank/DDBJ databases">
        <title>The complete genomes of actinobacterial strains from the NBC collection.</title>
        <authorList>
            <person name="Joergensen T.S."/>
            <person name="Alvarez Arevalo M."/>
            <person name="Sterndorff E.B."/>
            <person name="Faurdal D."/>
            <person name="Vuksanovic O."/>
            <person name="Mourched A.-S."/>
            <person name="Charusanti P."/>
            <person name="Shaw S."/>
            <person name="Blin K."/>
            <person name="Weber T."/>
        </authorList>
    </citation>
    <scope>NUCLEOTIDE SEQUENCE [LARGE SCALE GENOMIC DNA]</scope>
    <source>
        <strain evidence="2 3">NBC_00319</strain>
    </source>
</reference>
<feature type="region of interest" description="Disordered" evidence="1">
    <location>
        <begin position="151"/>
        <end position="196"/>
    </location>
</feature>
<name>A0AAU4K049_9NOCA</name>
<sequence>MARTREHPGAFVFDSVPGWNPETMAQVGPFQMPPEMQQILAIHVFDNLGVPLPTEESMRLRLVQRGENAREWVPASEVAADDVDPAADEDVVEPVDINVDDLSLAQLNHLEDLIAQKRVDESIRLSADAPVETDTPEWLAYRERRMEELAANAAPKAESDVATQIGVDAATAPADVDPTDVARDVDRTDDTEVDGP</sequence>
<protein>
    <recommendedName>
        <fullName evidence="4">DUF2744 domain-containing protein</fullName>
    </recommendedName>
</protein>
<dbReference type="AlphaFoldDB" id="A0AAU4K049"/>
<dbReference type="RefSeq" id="WP_328856923.1">
    <property type="nucleotide sequence ID" value="NZ_CP108021.1"/>
</dbReference>
<feature type="compositionally biased region" description="Low complexity" evidence="1">
    <location>
        <begin position="167"/>
        <end position="176"/>
    </location>
</feature>
<gene>
    <name evidence="2" type="ORF">OG579_17145</name>
</gene>
<evidence type="ECO:0008006" key="4">
    <source>
        <dbReference type="Google" id="ProtNLM"/>
    </source>
</evidence>
<keyword evidence="3" id="KW-1185">Reference proteome</keyword>
<feature type="compositionally biased region" description="Basic and acidic residues" evidence="1">
    <location>
        <begin position="180"/>
        <end position="190"/>
    </location>
</feature>
<evidence type="ECO:0000256" key="1">
    <source>
        <dbReference type="SAM" id="MobiDB-lite"/>
    </source>
</evidence>
<proteinExistence type="predicted"/>
<dbReference type="Proteomes" id="UP001432128">
    <property type="component" value="Chromosome"/>
</dbReference>